<feature type="transmembrane region" description="Helical" evidence="2">
    <location>
        <begin position="60"/>
        <end position="79"/>
    </location>
</feature>
<organism evidence="3 4">
    <name type="scientific">Croceibacter atlanticus (strain ATCC BAA-628 / JCM 21780 / CIP 108009 / IAM 15332 / KCTC 12090 / HTCC2559)</name>
    <dbReference type="NCBI Taxonomy" id="216432"/>
    <lineage>
        <taxon>Bacteria</taxon>
        <taxon>Pseudomonadati</taxon>
        <taxon>Bacteroidota</taxon>
        <taxon>Flavobacteriia</taxon>
        <taxon>Flavobacteriales</taxon>
        <taxon>Flavobacteriaceae</taxon>
        <taxon>Croceibacter</taxon>
    </lineage>
</organism>
<dbReference type="Proteomes" id="UP000002297">
    <property type="component" value="Chromosome"/>
</dbReference>
<sequence>MDINHQLITGLSCAFILLVLGIIFYKFPPKKINSVYGYRTPRSMTNQDTWDSANTFSSIWMIRFAVFTFLVSGASYVLIPEYSALITVIVLVLLVVLILPLTESHLKRHYTKSGSPKSVVDEYDLPPTGVTSSEEE</sequence>
<keyword evidence="2" id="KW-1133">Transmembrane helix</keyword>
<dbReference type="EMBL" id="CP002046">
    <property type="protein sequence ID" value="EAP87527.1"/>
    <property type="molecule type" value="Genomic_DNA"/>
</dbReference>
<evidence type="ECO:0000256" key="2">
    <source>
        <dbReference type="SAM" id="Phobius"/>
    </source>
</evidence>
<dbReference type="HOGENOM" id="CLU_155106_2_0_10"/>
<keyword evidence="2" id="KW-0812">Transmembrane</keyword>
<protein>
    <recommendedName>
        <fullName evidence="5">SdpI family protein</fullName>
    </recommendedName>
</protein>
<feature type="transmembrane region" description="Helical" evidence="2">
    <location>
        <begin position="6"/>
        <end position="25"/>
    </location>
</feature>
<name>A3U5L0_CROAH</name>
<evidence type="ECO:0008006" key="5">
    <source>
        <dbReference type="Google" id="ProtNLM"/>
    </source>
</evidence>
<evidence type="ECO:0000313" key="4">
    <source>
        <dbReference type="Proteomes" id="UP000002297"/>
    </source>
</evidence>
<gene>
    <name evidence="3" type="ordered locus">CA2559_02190</name>
</gene>
<keyword evidence="4" id="KW-1185">Reference proteome</keyword>
<dbReference type="STRING" id="216432.CA2559_02190"/>
<dbReference type="AlphaFoldDB" id="A3U5L0"/>
<evidence type="ECO:0000256" key="1">
    <source>
        <dbReference type="SAM" id="MobiDB-lite"/>
    </source>
</evidence>
<dbReference type="KEGG" id="cat:CA2559_02190"/>
<dbReference type="eggNOG" id="COG5658">
    <property type="taxonomic scope" value="Bacteria"/>
</dbReference>
<feature type="transmembrane region" description="Helical" evidence="2">
    <location>
        <begin position="85"/>
        <end position="102"/>
    </location>
</feature>
<reference evidence="3 4" key="1">
    <citation type="journal article" date="2010" name="J. Bacteriol.">
        <title>The complete genome sequence of Croceibacter atlanticus HTCC2559T.</title>
        <authorList>
            <person name="Oh H.M."/>
            <person name="Kang I."/>
            <person name="Ferriera S."/>
            <person name="Giovannoni S.J."/>
            <person name="Cho J.C."/>
        </authorList>
    </citation>
    <scope>NUCLEOTIDE SEQUENCE [LARGE SCALE GENOMIC DNA]</scope>
    <source>
        <strain evidence="4">ATCC BAA-628 / HTCC2559 / KCTC 12090</strain>
    </source>
</reference>
<keyword evidence="2" id="KW-0472">Membrane</keyword>
<dbReference type="InterPro" id="IPR025962">
    <property type="entry name" value="SdpI/YhfL"/>
</dbReference>
<dbReference type="Pfam" id="PF13630">
    <property type="entry name" value="SdpI"/>
    <property type="match status" value="1"/>
</dbReference>
<evidence type="ECO:0000313" key="3">
    <source>
        <dbReference type="EMBL" id="EAP87527.1"/>
    </source>
</evidence>
<proteinExistence type="predicted"/>
<feature type="region of interest" description="Disordered" evidence="1">
    <location>
        <begin position="111"/>
        <end position="136"/>
    </location>
</feature>
<accession>A3U5L0</accession>